<reference evidence="1" key="1">
    <citation type="journal article" date="2014" name="Front. Microbiol.">
        <title>High frequency of phylogenetically diverse reductive dehalogenase-homologous genes in deep subseafloor sedimentary metagenomes.</title>
        <authorList>
            <person name="Kawai M."/>
            <person name="Futagami T."/>
            <person name="Toyoda A."/>
            <person name="Takaki Y."/>
            <person name="Nishi S."/>
            <person name="Hori S."/>
            <person name="Arai W."/>
            <person name="Tsubouchi T."/>
            <person name="Morono Y."/>
            <person name="Uchiyama I."/>
            <person name="Ito T."/>
            <person name="Fujiyama A."/>
            <person name="Inagaki F."/>
            <person name="Takami H."/>
        </authorList>
    </citation>
    <scope>NUCLEOTIDE SEQUENCE</scope>
    <source>
        <strain evidence="1">Expedition CK06-06</strain>
    </source>
</reference>
<dbReference type="EMBL" id="BARS01009361">
    <property type="protein sequence ID" value="GAF73558.1"/>
    <property type="molecule type" value="Genomic_DNA"/>
</dbReference>
<sequence>MITKLHLITQRAKENPEMKFTSLAHHLNEDFLKECYGELRKGEAPGIDGVTMEEYEVKLDENLKDLVNRLKAKQYIPSLCVRPVV</sequence>
<gene>
    <name evidence="1" type="ORF">S01H1_17617</name>
</gene>
<comment type="caution">
    <text evidence="1">The sequence shown here is derived from an EMBL/GenBank/DDBJ whole genome shotgun (WGS) entry which is preliminary data.</text>
</comment>
<proteinExistence type="predicted"/>
<organism evidence="1">
    <name type="scientific">marine sediment metagenome</name>
    <dbReference type="NCBI Taxonomy" id="412755"/>
    <lineage>
        <taxon>unclassified sequences</taxon>
        <taxon>metagenomes</taxon>
        <taxon>ecological metagenomes</taxon>
    </lineage>
</organism>
<evidence type="ECO:0000313" key="1">
    <source>
        <dbReference type="EMBL" id="GAF73558.1"/>
    </source>
</evidence>
<name>X0RXP3_9ZZZZ</name>
<dbReference type="AlphaFoldDB" id="X0RXP3"/>
<accession>X0RXP3</accession>
<protein>
    <recommendedName>
        <fullName evidence="2">Reverse transcriptase domain-containing protein</fullName>
    </recommendedName>
</protein>
<evidence type="ECO:0008006" key="2">
    <source>
        <dbReference type="Google" id="ProtNLM"/>
    </source>
</evidence>